<name>A0A143BKJ3_9BACT</name>
<dbReference type="PROSITE" id="PS51440">
    <property type="entry name" value="TIM_2"/>
    <property type="match status" value="1"/>
</dbReference>
<dbReference type="GO" id="GO:0006096">
    <property type="term" value="P:glycolytic process"/>
    <property type="evidence" value="ECO:0007669"/>
    <property type="project" value="UniProtKB-UniRule"/>
</dbReference>
<proteinExistence type="inferred from homology"/>
<keyword evidence="10" id="KW-1185">Reference proteome</keyword>
<dbReference type="CDD" id="cd00311">
    <property type="entry name" value="TIM"/>
    <property type="match status" value="1"/>
</dbReference>
<dbReference type="OrthoDB" id="9809429at2"/>
<sequence length="251" mass="26958">MHLKPVIAANWKLNHTPTDAKAFFQRFLAQVPKLNERTLVFFPSAITLTTVMDALRDRPEVWVGVQNVHTEVQGAFTGENSVLMARDVGARVVLVGHSERRHVFGETDAMTTRKMALIAQGRLTPMLCVGETLEEREAGRTAEVVERQLSAGLAELDDVQVGAIMLAYEPVWAIGTGRTATPDDASEIHGVLRRALVSRVGEKAAAGIPILYGGSVNRGNASQLLAAPDVDGLLVGGASLDADSWASIVRA</sequence>
<dbReference type="UniPathway" id="UPA00109">
    <property type="reaction ID" value="UER00189"/>
</dbReference>
<dbReference type="KEGG" id="gph:GEMMAAP_09080"/>
<dbReference type="GO" id="GO:0004807">
    <property type="term" value="F:triose-phosphate isomerase activity"/>
    <property type="evidence" value="ECO:0007669"/>
    <property type="project" value="UniProtKB-UniRule"/>
</dbReference>
<keyword evidence="6 7" id="KW-0413">Isomerase</keyword>
<dbReference type="InterPro" id="IPR022896">
    <property type="entry name" value="TrioseP_Isoase_bac/euk"/>
</dbReference>
<dbReference type="GO" id="GO:0046166">
    <property type="term" value="P:glyceraldehyde-3-phosphate biosynthetic process"/>
    <property type="evidence" value="ECO:0007669"/>
    <property type="project" value="TreeGrafter"/>
</dbReference>
<dbReference type="GO" id="GO:0005829">
    <property type="term" value="C:cytosol"/>
    <property type="evidence" value="ECO:0007669"/>
    <property type="project" value="TreeGrafter"/>
</dbReference>
<dbReference type="Gene3D" id="3.20.20.70">
    <property type="entry name" value="Aldolase class I"/>
    <property type="match status" value="1"/>
</dbReference>
<comment type="pathway">
    <text evidence="7 8">Carbohydrate biosynthesis; gluconeogenesis.</text>
</comment>
<evidence type="ECO:0000256" key="5">
    <source>
        <dbReference type="ARBA" id="ARBA00023152"/>
    </source>
</evidence>
<gene>
    <name evidence="7" type="primary">tpiA</name>
    <name evidence="9" type="ORF">GEMMAAP_09080</name>
</gene>
<comment type="subunit">
    <text evidence="7 8">Homodimer.</text>
</comment>
<feature type="active site" description="Proton acceptor" evidence="7">
    <location>
        <position position="169"/>
    </location>
</feature>
<dbReference type="PANTHER" id="PTHR21139">
    <property type="entry name" value="TRIOSEPHOSPHATE ISOMERASE"/>
    <property type="match status" value="1"/>
</dbReference>
<dbReference type="AlphaFoldDB" id="A0A143BKJ3"/>
<reference evidence="9 10" key="1">
    <citation type="journal article" date="2014" name="Proc. Natl. Acad. Sci. U.S.A.">
        <title>Functional type 2 photosynthetic reaction centers found in the rare bacterial phylum Gemmatimonadetes.</title>
        <authorList>
            <person name="Zeng Y."/>
            <person name="Feng F."/>
            <person name="Medova H."/>
            <person name="Dean J."/>
            <person name="Koblizek M."/>
        </authorList>
    </citation>
    <scope>NUCLEOTIDE SEQUENCE [LARGE SCALE GENOMIC DNA]</scope>
    <source>
        <strain evidence="9 10">AP64</strain>
    </source>
</reference>
<feature type="binding site" evidence="7">
    <location>
        <begin position="236"/>
        <end position="237"/>
    </location>
    <ligand>
        <name>substrate</name>
    </ligand>
</feature>
<comment type="catalytic activity">
    <reaction evidence="7 8">
        <text>D-glyceraldehyde 3-phosphate = dihydroxyacetone phosphate</text>
        <dbReference type="Rhea" id="RHEA:18585"/>
        <dbReference type="ChEBI" id="CHEBI:57642"/>
        <dbReference type="ChEBI" id="CHEBI:59776"/>
        <dbReference type="EC" id="5.3.1.1"/>
    </reaction>
</comment>
<keyword evidence="5 7" id="KW-0324">Glycolysis</keyword>
<dbReference type="InterPro" id="IPR000652">
    <property type="entry name" value="Triosephosphate_isomerase"/>
</dbReference>
<reference evidence="9 10" key="2">
    <citation type="journal article" date="2016" name="Environ. Microbiol. Rep.">
        <title>Metagenomic evidence for the presence of phototrophic Gemmatimonadetes bacteria in diverse environments.</title>
        <authorList>
            <person name="Zeng Y."/>
            <person name="Baumbach J."/>
            <person name="Barbosa E.G."/>
            <person name="Azevedo V."/>
            <person name="Zhang C."/>
            <person name="Koblizek M."/>
        </authorList>
    </citation>
    <scope>NUCLEOTIDE SEQUENCE [LARGE SCALE GENOMIC DNA]</scope>
    <source>
        <strain evidence="9 10">AP64</strain>
    </source>
</reference>
<comment type="subcellular location">
    <subcellularLocation>
        <location evidence="7 8">Cytoplasm</location>
    </subcellularLocation>
</comment>
<dbReference type="NCBIfam" id="TIGR00419">
    <property type="entry name" value="tim"/>
    <property type="match status" value="1"/>
</dbReference>
<dbReference type="PROSITE" id="PS00171">
    <property type="entry name" value="TIM_1"/>
    <property type="match status" value="1"/>
</dbReference>
<dbReference type="HAMAP" id="MF_00147_B">
    <property type="entry name" value="TIM_B"/>
    <property type="match status" value="1"/>
</dbReference>
<dbReference type="Pfam" id="PF00121">
    <property type="entry name" value="TIM"/>
    <property type="match status" value="1"/>
</dbReference>
<comment type="similarity">
    <text evidence="2 7 8">Belongs to the triosephosphate isomerase family.</text>
</comment>
<evidence type="ECO:0000313" key="10">
    <source>
        <dbReference type="Proteomes" id="UP000076404"/>
    </source>
</evidence>
<protein>
    <recommendedName>
        <fullName evidence="7 8">Triosephosphate isomerase</fullName>
        <shortName evidence="7">TIM</shortName>
        <shortName evidence="7">TPI</shortName>
        <ecNumber evidence="7 8">5.3.1.1</ecNumber>
    </recommendedName>
    <alternativeName>
        <fullName evidence="7">Triose-phosphate isomerase</fullName>
    </alternativeName>
</protein>
<evidence type="ECO:0000256" key="1">
    <source>
        <dbReference type="ARBA" id="ARBA00004680"/>
    </source>
</evidence>
<evidence type="ECO:0000256" key="8">
    <source>
        <dbReference type="RuleBase" id="RU363013"/>
    </source>
</evidence>
<evidence type="ECO:0000256" key="6">
    <source>
        <dbReference type="ARBA" id="ARBA00023235"/>
    </source>
</evidence>
<comment type="function">
    <text evidence="7">Involved in the gluconeogenesis. Catalyzes stereospecifically the conversion of dihydroxyacetone phosphate (DHAP) to D-glyceraldehyde-3-phosphate (G3P).</text>
</comment>
<dbReference type="UniPathway" id="UPA00138"/>
<dbReference type="EMBL" id="CP011454">
    <property type="protein sequence ID" value="AMW04944.1"/>
    <property type="molecule type" value="Genomic_DNA"/>
</dbReference>
<accession>A0A143BKJ3</accession>
<feature type="binding site" evidence="7">
    <location>
        <position position="175"/>
    </location>
    <ligand>
        <name>substrate</name>
    </ligand>
</feature>
<evidence type="ECO:0000256" key="4">
    <source>
        <dbReference type="ARBA" id="ARBA00022490"/>
    </source>
</evidence>
<evidence type="ECO:0000256" key="3">
    <source>
        <dbReference type="ARBA" id="ARBA00022432"/>
    </source>
</evidence>
<comment type="pathway">
    <text evidence="1 7 8">Carbohydrate degradation; glycolysis; D-glyceraldehyde 3-phosphate from glycerone phosphate: step 1/1.</text>
</comment>
<keyword evidence="4 7" id="KW-0963">Cytoplasm</keyword>
<dbReference type="InterPro" id="IPR035990">
    <property type="entry name" value="TIM_sf"/>
</dbReference>
<dbReference type="STRING" id="1379270.GEMMAAP_09080"/>
<dbReference type="Proteomes" id="UP000076404">
    <property type="component" value="Chromosome"/>
</dbReference>
<dbReference type="InterPro" id="IPR020861">
    <property type="entry name" value="Triosephosphate_isomerase_AS"/>
</dbReference>
<organism evidence="9 10">
    <name type="scientific">Gemmatimonas phototrophica</name>
    <dbReference type="NCBI Taxonomy" id="1379270"/>
    <lineage>
        <taxon>Bacteria</taxon>
        <taxon>Pseudomonadati</taxon>
        <taxon>Gemmatimonadota</taxon>
        <taxon>Gemmatimonadia</taxon>
        <taxon>Gemmatimonadales</taxon>
        <taxon>Gemmatimonadaceae</taxon>
        <taxon>Gemmatimonas</taxon>
    </lineage>
</organism>
<dbReference type="PANTHER" id="PTHR21139:SF42">
    <property type="entry name" value="TRIOSEPHOSPHATE ISOMERASE"/>
    <property type="match status" value="1"/>
</dbReference>
<dbReference type="eggNOG" id="COG0149">
    <property type="taxonomic scope" value="Bacteria"/>
</dbReference>
<dbReference type="FunFam" id="3.20.20.70:FF:000016">
    <property type="entry name" value="Triosephosphate isomerase"/>
    <property type="match status" value="1"/>
</dbReference>
<feature type="active site" description="Electrophile" evidence="7">
    <location>
        <position position="97"/>
    </location>
</feature>
<dbReference type="GO" id="GO:0006094">
    <property type="term" value="P:gluconeogenesis"/>
    <property type="evidence" value="ECO:0007669"/>
    <property type="project" value="UniProtKB-UniRule"/>
</dbReference>
<dbReference type="EC" id="5.3.1.1" evidence="7 8"/>
<keyword evidence="3 7" id="KW-0312">Gluconeogenesis</keyword>
<dbReference type="RefSeq" id="WP_026850791.1">
    <property type="nucleotide sequence ID" value="NZ_CP011454.1"/>
</dbReference>
<feature type="binding site" evidence="7">
    <location>
        <begin position="10"/>
        <end position="12"/>
    </location>
    <ligand>
        <name>substrate</name>
    </ligand>
</feature>
<dbReference type="SUPFAM" id="SSF51351">
    <property type="entry name" value="Triosephosphate isomerase (TIM)"/>
    <property type="match status" value="1"/>
</dbReference>
<feature type="binding site" evidence="7">
    <location>
        <position position="215"/>
    </location>
    <ligand>
        <name>substrate</name>
    </ligand>
</feature>
<dbReference type="InterPro" id="IPR013785">
    <property type="entry name" value="Aldolase_TIM"/>
</dbReference>
<dbReference type="GO" id="GO:0019563">
    <property type="term" value="P:glycerol catabolic process"/>
    <property type="evidence" value="ECO:0007669"/>
    <property type="project" value="TreeGrafter"/>
</dbReference>
<evidence type="ECO:0000256" key="7">
    <source>
        <dbReference type="HAMAP-Rule" id="MF_00147"/>
    </source>
</evidence>
<evidence type="ECO:0000256" key="2">
    <source>
        <dbReference type="ARBA" id="ARBA00007422"/>
    </source>
</evidence>
<evidence type="ECO:0000313" key="9">
    <source>
        <dbReference type="EMBL" id="AMW04944.1"/>
    </source>
</evidence>